<proteinExistence type="predicted"/>
<dbReference type="OrthoDB" id="1733640at2759"/>
<sequence>MPMGVGKLKNLQVLSSFYVDKGCEANIQQLGELNLHGALYISKVQNIINPADALAANLKNKVHLLKLELEWNANSDDSEKERKVLEKLQPSNHLKELSIRSYGGTRFPDWFGDNSLFNVVSLKLSNCENCVLLPPLGILPSLKELRIIGLSGIVVIGSDFYGNKSKSFSAIIPFESLQTIIFENMKRWEEWDCKILKVAWKDHYLNGLGTPYHTPLLNHCCDSLKTLQLDFFPKLQSLKLRNCSNLEMISHELEHNHSLTRLTVTECPKFLSFPKGGFSAPCLKYFDLCKLENLKSLPEFMHILFPSLTDLTITNCPQLQSFYNGGLPSSLKRMRLIGCSKFLIASLKWALGINSSLKSLYIENVDVESFPDQGLLPLSLTSLYIYGFPILKKLNYKGICHLSSLEEVHLADCPSLQCLPVEGLPKSISTLEIRHCRSLKQRCKKPEGEDWGKISHIQSVMIDGDIIT</sequence>
<evidence type="ECO:0000259" key="1">
    <source>
        <dbReference type="Pfam" id="PF25019"/>
    </source>
</evidence>
<dbReference type="Pfam" id="PF25019">
    <property type="entry name" value="LRR_R13L1-DRL21"/>
    <property type="match status" value="1"/>
</dbReference>
<evidence type="ECO:0000313" key="3">
    <source>
        <dbReference type="Proteomes" id="UP000242715"/>
    </source>
</evidence>
<dbReference type="InterPro" id="IPR056789">
    <property type="entry name" value="LRR_R13L1-DRL21"/>
</dbReference>
<keyword evidence="3" id="KW-1185">Reference proteome</keyword>
<protein>
    <recommendedName>
        <fullName evidence="1">R13L1/DRL21-like LRR repeat region domain-containing protein</fullName>
    </recommendedName>
</protein>
<dbReference type="EMBL" id="DF973739">
    <property type="protein sequence ID" value="GAU38941.1"/>
    <property type="molecule type" value="Genomic_DNA"/>
</dbReference>
<reference evidence="3" key="1">
    <citation type="journal article" date="2017" name="Front. Plant Sci.">
        <title>Climate Clever Clovers: New Paradigm to Reduce the Environmental Footprint of Ruminants by Breeding Low Methanogenic Forages Utilizing Haplotype Variation.</title>
        <authorList>
            <person name="Kaur P."/>
            <person name="Appels R."/>
            <person name="Bayer P.E."/>
            <person name="Keeble-Gagnere G."/>
            <person name="Wang J."/>
            <person name="Hirakawa H."/>
            <person name="Shirasawa K."/>
            <person name="Vercoe P."/>
            <person name="Stefanova K."/>
            <person name="Durmic Z."/>
            <person name="Nichols P."/>
            <person name="Revell C."/>
            <person name="Isobe S.N."/>
            <person name="Edwards D."/>
            <person name="Erskine W."/>
        </authorList>
    </citation>
    <scope>NUCLEOTIDE SEQUENCE [LARGE SCALE GENOMIC DNA]</scope>
    <source>
        <strain evidence="3">cv. Daliak</strain>
    </source>
</reference>
<gene>
    <name evidence="2" type="ORF">TSUD_363800</name>
</gene>
<dbReference type="PANTHER" id="PTHR47186:SF43">
    <property type="entry name" value="TYPE DISEASE RESISTANCE PROTEIN CNL-J3, PUTATIVE-RELATED"/>
    <property type="match status" value="1"/>
</dbReference>
<dbReference type="SUPFAM" id="SSF52058">
    <property type="entry name" value="L domain-like"/>
    <property type="match status" value="2"/>
</dbReference>
<dbReference type="Gene3D" id="3.80.10.10">
    <property type="entry name" value="Ribonuclease Inhibitor"/>
    <property type="match status" value="3"/>
</dbReference>
<organism evidence="2 3">
    <name type="scientific">Trifolium subterraneum</name>
    <name type="common">Subterranean clover</name>
    <dbReference type="NCBI Taxonomy" id="3900"/>
    <lineage>
        <taxon>Eukaryota</taxon>
        <taxon>Viridiplantae</taxon>
        <taxon>Streptophyta</taxon>
        <taxon>Embryophyta</taxon>
        <taxon>Tracheophyta</taxon>
        <taxon>Spermatophyta</taxon>
        <taxon>Magnoliopsida</taxon>
        <taxon>eudicotyledons</taxon>
        <taxon>Gunneridae</taxon>
        <taxon>Pentapetalae</taxon>
        <taxon>rosids</taxon>
        <taxon>fabids</taxon>
        <taxon>Fabales</taxon>
        <taxon>Fabaceae</taxon>
        <taxon>Papilionoideae</taxon>
        <taxon>50 kb inversion clade</taxon>
        <taxon>NPAAA clade</taxon>
        <taxon>Hologalegina</taxon>
        <taxon>IRL clade</taxon>
        <taxon>Trifolieae</taxon>
        <taxon>Trifolium</taxon>
    </lineage>
</organism>
<dbReference type="PANTHER" id="PTHR47186">
    <property type="entry name" value="LEUCINE-RICH REPEAT-CONTAINING PROTEIN 57"/>
    <property type="match status" value="1"/>
</dbReference>
<evidence type="ECO:0000313" key="2">
    <source>
        <dbReference type="EMBL" id="GAU38941.1"/>
    </source>
</evidence>
<dbReference type="Proteomes" id="UP000242715">
    <property type="component" value="Unassembled WGS sequence"/>
</dbReference>
<accession>A0A2Z6N5C0</accession>
<name>A0A2Z6N5C0_TRISU</name>
<feature type="domain" description="R13L1/DRL21-like LRR repeat region" evidence="1">
    <location>
        <begin position="27"/>
        <end position="149"/>
    </location>
</feature>
<dbReference type="AlphaFoldDB" id="A0A2Z6N5C0"/>
<dbReference type="InterPro" id="IPR032675">
    <property type="entry name" value="LRR_dom_sf"/>
</dbReference>